<evidence type="ECO:0000313" key="1">
    <source>
        <dbReference type="EMBL" id="KAA6322540.1"/>
    </source>
</evidence>
<proteinExistence type="predicted"/>
<comment type="caution">
    <text evidence="1">The sequence shown here is derived from an EMBL/GenBank/DDBJ whole genome shotgun (WGS) entry which is preliminary data.</text>
</comment>
<dbReference type="EMBL" id="SNRW01044897">
    <property type="protein sequence ID" value="KAA6322540.1"/>
    <property type="molecule type" value="Genomic_DNA"/>
</dbReference>
<name>A0A5J4QNN6_9EUKA</name>
<reference evidence="1 2" key="1">
    <citation type="submission" date="2019-03" db="EMBL/GenBank/DDBJ databases">
        <title>Single cell metagenomics reveals metabolic interactions within the superorganism composed of flagellate Streblomastix strix and complex community of Bacteroidetes bacteria on its surface.</title>
        <authorList>
            <person name="Treitli S.C."/>
            <person name="Kolisko M."/>
            <person name="Husnik F."/>
            <person name="Keeling P."/>
            <person name="Hampl V."/>
        </authorList>
    </citation>
    <scope>NUCLEOTIDE SEQUENCE [LARGE SCALE GENOMIC DNA]</scope>
    <source>
        <strain evidence="1">ST1C</strain>
    </source>
</reference>
<dbReference type="AlphaFoldDB" id="A0A5J4QNN6"/>
<organism evidence="1 2">
    <name type="scientific">Streblomastix strix</name>
    <dbReference type="NCBI Taxonomy" id="222440"/>
    <lineage>
        <taxon>Eukaryota</taxon>
        <taxon>Metamonada</taxon>
        <taxon>Preaxostyla</taxon>
        <taxon>Oxymonadida</taxon>
        <taxon>Streblomastigidae</taxon>
        <taxon>Streblomastix</taxon>
    </lineage>
</organism>
<sequence>MTTDASQTAWAATQEIQQWKLMEEGGVDEQLASKLEQLTRSCSSTDGSEIISPSSVVSTDIMPTTSKGQNSKGVYSLKMKVSFSESYFIFTI</sequence>
<feature type="non-terminal residue" evidence="1">
    <location>
        <position position="1"/>
    </location>
</feature>
<gene>
    <name evidence="1" type="ORF">EZS28_054422</name>
</gene>
<dbReference type="Proteomes" id="UP000324800">
    <property type="component" value="Unassembled WGS sequence"/>
</dbReference>
<protein>
    <submittedName>
        <fullName evidence="1">Uncharacterized protein</fullName>
    </submittedName>
</protein>
<evidence type="ECO:0000313" key="2">
    <source>
        <dbReference type="Proteomes" id="UP000324800"/>
    </source>
</evidence>
<accession>A0A5J4QNN6</accession>